<feature type="compositionally biased region" description="Polar residues" evidence="1">
    <location>
        <begin position="299"/>
        <end position="309"/>
    </location>
</feature>
<dbReference type="AlphaFoldDB" id="A0AB73H2U2"/>
<accession>A0AB73H2U2</accession>
<reference evidence="3" key="1">
    <citation type="submission" date="2020-08" db="EMBL/GenBank/DDBJ databases">
        <title>Studying the diversity of plant-associated saprophytic bacteria and their role in host health and plant-pathogen interactions.</title>
        <authorList>
            <person name="Potnis N."/>
        </authorList>
    </citation>
    <scope>NUCLEOTIDE SEQUENCE</scope>
    <source>
        <strain evidence="3">F21</strain>
    </source>
</reference>
<protein>
    <submittedName>
        <fullName evidence="3">Uncharacterized protein</fullName>
    </submittedName>
</protein>
<sequence length="309" mass="34346">MTTPSANFDPTTNAPMLGKHSDRALARFRAAVDRRTKRYLDFAAFRDGAESRVRTLTQEDEQIAYFLPYGFYVLEGGKTAGFDETILEVKFGNRPFDAARSAPQLVGGDVHRPLRLFAEQGAALRYQRGNDGHVVCLLYPATSERETKAVSMVVLDFVRDPSRLLDDRLLRRHLKDLSAYMAATSLDGAPTTTQHLRYWWLHLAKRCAVDDTLQPRRLQLILGKLALWVATVAFSGVALFWIQRTWPEKDAVSPAVLEASKAAQRQGEAQIHALEQIRDALAASAAHEEPPPARANVAASPQPSAQKGR</sequence>
<dbReference type="EMBL" id="JACIIQ010000025">
    <property type="protein sequence ID" value="MBB5672501.1"/>
    <property type="molecule type" value="Genomic_DNA"/>
</dbReference>
<evidence type="ECO:0000313" key="3">
    <source>
        <dbReference type="EMBL" id="MBB5672501.1"/>
    </source>
</evidence>
<keyword evidence="2" id="KW-0812">Transmembrane</keyword>
<gene>
    <name evidence="3" type="ORF">FHR65_004102</name>
</gene>
<evidence type="ECO:0000256" key="1">
    <source>
        <dbReference type="SAM" id="MobiDB-lite"/>
    </source>
</evidence>
<feature type="region of interest" description="Disordered" evidence="1">
    <location>
        <begin position="282"/>
        <end position="309"/>
    </location>
</feature>
<feature type="transmembrane region" description="Helical" evidence="2">
    <location>
        <begin position="225"/>
        <end position="242"/>
    </location>
</feature>
<keyword evidence="2" id="KW-0472">Membrane</keyword>
<organism evidence="3">
    <name type="scientific">Xanthomonas arboricola</name>
    <dbReference type="NCBI Taxonomy" id="56448"/>
    <lineage>
        <taxon>Bacteria</taxon>
        <taxon>Pseudomonadati</taxon>
        <taxon>Pseudomonadota</taxon>
        <taxon>Gammaproteobacteria</taxon>
        <taxon>Lysobacterales</taxon>
        <taxon>Lysobacteraceae</taxon>
        <taxon>Xanthomonas</taxon>
    </lineage>
</organism>
<comment type="caution">
    <text evidence="3">The sequence shown here is derived from an EMBL/GenBank/DDBJ whole genome shotgun (WGS) entry which is preliminary data.</text>
</comment>
<name>A0AB73H2U2_9XANT</name>
<proteinExistence type="predicted"/>
<keyword evidence="2" id="KW-1133">Transmembrane helix</keyword>
<dbReference type="RefSeq" id="WP_184578778.1">
    <property type="nucleotide sequence ID" value="NZ_JACIIQ010000025.1"/>
</dbReference>
<evidence type="ECO:0000256" key="2">
    <source>
        <dbReference type="SAM" id="Phobius"/>
    </source>
</evidence>
<dbReference type="Proteomes" id="UP000528595">
    <property type="component" value="Unassembled WGS sequence"/>
</dbReference>